<dbReference type="Proteomes" id="UP000246078">
    <property type="component" value="Unassembled WGS sequence"/>
</dbReference>
<dbReference type="InterPro" id="IPR052980">
    <property type="entry name" value="Crinkler_effector"/>
</dbReference>
<dbReference type="Pfam" id="PF07999">
    <property type="entry name" value="RHSP"/>
    <property type="match status" value="1"/>
</dbReference>
<dbReference type="PANTHER" id="PTHR33129">
    <property type="entry name" value="PROTEIN KINASE DOMAIN-CONTAINING PROTEIN-RELATED"/>
    <property type="match status" value="1"/>
</dbReference>
<dbReference type="VEuPathDB" id="TriTrypDB:Tc_MARK_9125"/>
<dbReference type="PANTHER" id="PTHR33129:SF3">
    <property type="entry name" value="HOT SPOT (RHS) PROTEIN, PUTATIVE-RELATED"/>
    <property type="match status" value="1"/>
</dbReference>
<sequence>MMSGNSHWLRTLLRIQYTCLTRLKKTVSDLGSEAVFVDLLKDLILRGVKGYIIYDLAQQGREPHFVLPFTLWGMIAVTPPNKNNFKGWKKQNGPTRIIMNCPDESDVRALCVWMKRNEQRRQGEYWREVKGRMDEVGPILRVIFNAQKFNNRKNDIDKVIDVVDSSNAKHYVGGMSDKLWEAVNPSHKLVQIVRVSEDSINETYLNSPASRVIANKMYIHLSTKMHSREIFKLLMHPDVILLSNVLEMLGTVTFMCRGAVNIIIIKLKELKPPEGRVFQLAALQRNPEGHPTEAVGLPTKQGDPGKNLARYRVMYKSVFPNFPLVDAFFFMESPRKTLVGLQMNTADAHHTIPSTVNEFTERMAEYFNGWEELSRDMSWEIINVQHADSAPMSGWQRCDVVNSDNVSKKEKKGIAIFWKQKVHQYIAAISSGGFRRDTALRSEE</sequence>
<feature type="domain" description="Retrotransposon hot spot protein,C-terminal" evidence="1">
    <location>
        <begin position="35"/>
        <end position="270"/>
    </location>
</feature>
<proteinExistence type="predicted"/>
<dbReference type="InterPro" id="IPR046836">
    <property type="entry name" value="RHS_C"/>
</dbReference>
<name>A0A2V2UMF2_TRYCR</name>
<comment type="caution">
    <text evidence="2">The sequence shown here is derived from an EMBL/GenBank/DDBJ whole genome shotgun (WGS) entry which is preliminary data.</text>
</comment>
<dbReference type="AlphaFoldDB" id="A0A2V2UMF2"/>
<organism evidence="2 3">
    <name type="scientific">Trypanosoma cruzi</name>
    <dbReference type="NCBI Taxonomy" id="5693"/>
    <lineage>
        <taxon>Eukaryota</taxon>
        <taxon>Discoba</taxon>
        <taxon>Euglenozoa</taxon>
        <taxon>Kinetoplastea</taxon>
        <taxon>Metakinetoplastina</taxon>
        <taxon>Trypanosomatida</taxon>
        <taxon>Trypanosomatidae</taxon>
        <taxon>Trypanosoma</taxon>
        <taxon>Schizotrypanum</taxon>
    </lineage>
</organism>
<dbReference type="VEuPathDB" id="TriTrypDB:TcCL_NonESM09582"/>
<protein>
    <submittedName>
        <fullName evidence="2">Putative retrotransposon hot spot (RHS) protein</fullName>
    </submittedName>
</protein>
<evidence type="ECO:0000313" key="2">
    <source>
        <dbReference type="EMBL" id="PWU85260.1"/>
    </source>
</evidence>
<dbReference type="NCBIfam" id="TIGR01631">
    <property type="entry name" value="Trypano_RHS"/>
    <property type="match status" value="1"/>
</dbReference>
<accession>A0A2V2UMF2</accession>
<dbReference type="VEuPathDB" id="TriTrypDB:C3747_639g15"/>
<gene>
    <name evidence="2" type="ORF">C3747_639g15</name>
</gene>
<evidence type="ECO:0000259" key="1">
    <source>
        <dbReference type="Pfam" id="PF07999"/>
    </source>
</evidence>
<dbReference type="VEuPathDB" id="TriTrypDB:C4B63_26g152"/>
<reference evidence="2 3" key="1">
    <citation type="journal article" date="2018" name="Microb. Genom.">
        <title>Expanding an expanded genome: long-read sequencing of Trypanosoma cruzi.</title>
        <authorList>
            <person name="Berna L."/>
            <person name="Rodriguez M."/>
            <person name="Chiribao M.L."/>
            <person name="Parodi-Talice A."/>
            <person name="Pita S."/>
            <person name="Rijo G."/>
            <person name="Alvarez-Valin F."/>
            <person name="Robello C."/>
        </authorList>
    </citation>
    <scope>NUCLEOTIDE SEQUENCE [LARGE SCALE GENOMIC DNA]</scope>
    <source>
        <strain evidence="2 3">TCC</strain>
    </source>
</reference>
<dbReference type="VEuPathDB" id="TriTrypDB:TCSYLVIO_007808"/>
<dbReference type="VEuPathDB" id="TriTrypDB:TCDM_10248"/>
<dbReference type="InterPro" id="IPR006518">
    <property type="entry name" value="Trypano_RHS"/>
</dbReference>
<dbReference type="EMBL" id="PRFC01000639">
    <property type="protein sequence ID" value="PWU85260.1"/>
    <property type="molecule type" value="Genomic_DNA"/>
</dbReference>
<dbReference type="VEuPathDB" id="TriTrypDB:TcCLB.511301.170"/>
<evidence type="ECO:0000313" key="3">
    <source>
        <dbReference type="Proteomes" id="UP000246078"/>
    </source>
</evidence>
<dbReference type="VEuPathDB" id="TriTrypDB:TcG_09380"/>